<evidence type="ECO:0000256" key="6">
    <source>
        <dbReference type="ARBA" id="ARBA00023136"/>
    </source>
</evidence>
<feature type="transmembrane region" description="Helical" evidence="7">
    <location>
        <begin position="359"/>
        <end position="378"/>
    </location>
</feature>
<evidence type="ECO:0000313" key="8">
    <source>
        <dbReference type="EMBL" id="KAK2080612.1"/>
    </source>
</evidence>
<evidence type="ECO:0000256" key="2">
    <source>
        <dbReference type="ARBA" id="ARBA00022502"/>
    </source>
</evidence>
<keyword evidence="5 7" id="KW-1133">Transmembrane helix</keyword>
<accession>A0AAD9MJX5</accession>
<keyword evidence="2 7" id="KW-0337">GPI-anchor biosynthesis</keyword>
<dbReference type="Proteomes" id="UP001255856">
    <property type="component" value="Unassembled WGS sequence"/>
</dbReference>
<evidence type="ECO:0000256" key="3">
    <source>
        <dbReference type="ARBA" id="ARBA00022692"/>
    </source>
</evidence>
<feature type="transmembrane region" description="Helical" evidence="7">
    <location>
        <begin position="329"/>
        <end position="347"/>
    </location>
</feature>
<comment type="subcellular location">
    <subcellularLocation>
        <location evidence="1">Endomembrane system</location>
        <topology evidence="1">Multi-pass membrane protein</topology>
    </subcellularLocation>
    <subcellularLocation>
        <location evidence="7">Golgi apparatus membrane</location>
        <topology evidence="7">Multi-pass membrane protein</topology>
    </subcellularLocation>
</comment>
<keyword evidence="6 7" id="KW-0472">Membrane</keyword>
<proteinExistence type="inferred from homology"/>
<sequence>MQLCGLPAVKIRVGELAGLESAPSQGRRVYRRGTRTFDRGRVLEEDPAAPQPGAEALTVGDASGSVSVVFEVPPPGAALDALLPGDYILVIGPLAEAAGGQPFIKAHKVLINLTADPGTDVDQREEQWELEVDDARRSQGALASGILTLFMFLCTLALTRASPGDSAPLFRGCLFHCLEGSGAAWTPRPAQCGRDPPGGDLPDERPRTLRWDCASECRYQCMRVSEAAAEEPRPRKYYGKWPFRRVLRCQELVSVLASLANLAVHIRAVVALIRTRRRLRRRARRTRSGPSGPDASRPAVRRLNLPSEALGWDRFPDPATQALSRCDGYLLHSALSVLSWAASAVFHARDVPATERWDYFLAGAVVALGVLVTAARTVGPVRRSRRAQAALALALALAYGARVRSMLVVQFDYGGWVAACLLLGLLQTALWLHWVYHTPEGRRHRGRADLLLFIGLLNLASTLEILDFAPILWDLVDAHAVWHMATVFLWRFWYNFVQKDLQGEAYV</sequence>
<dbReference type="InterPro" id="IPR012340">
    <property type="entry name" value="NA-bd_OB-fold"/>
</dbReference>
<dbReference type="PANTHER" id="PTHR13148">
    <property type="entry name" value="PER1-RELATED"/>
    <property type="match status" value="1"/>
</dbReference>
<protein>
    <recommendedName>
        <fullName evidence="7">Post-GPI attachment to proteins factor 3</fullName>
    </recommendedName>
</protein>
<dbReference type="PANTHER" id="PTHR13148:SF0">
    <property type="entry name" value="POST-GPI ATTACHMENT TO PROTEINS FACTOR 3"/>
    <property type="match status" value="1"/>
</dbReference>
<dbReference type="InterPro" id="IPR007217">
    <property type="entry name" value="Per1-like"/>
</dbReference>
<feature type="transmembrane region" description="Helical" evidence="7">
    <location>
        <begin position="479"/>
        <end position="497"/>
    </location>
</feature>
<dbReference type="Gene3D" id="2.40.50.140">
    <property type="entry name" value="Nucleic acid-binding proteins"/>
    <property type="match status" value="1"/>
</dbReference>
<reference evidence="8" key="1">
    <citation type="submission" date="2021-01" db="EMBL/GenBank/DDBJ databases">
        <authorList>
            <person name="Eckstrom K.M.E."/>
        </authorList>
    </citation>
    <scope>NUCLEOTIDE SEQUENCE</scope>
    <source>
        <strain evidence="8">UVCC 0001</strain>
    </source>
</reference>
<name>A0AAD9MJX5_PROWI</name>
<keyword evidence="3 7" id="KW-0812">Transmembrane</keyword>
<comment type="similarity">
    <text evidence="7">Belongs to the PGAP3 family.</text>
</comment>
<feature type="transmembrane region" description="Helical" evidence="7">
    <location>
        <begin position="252"/>
        <end position="273"/>
    </location>
</feature>
<comment type="function">
    <text evidence="7">Involved in the lipid remodeling steps of GPI-anchor maturation.</text>
</comment>
<dbReference type="AlphaFoldDB" id="A0AAD9MJX5"/>
<evidence type="ECO:0000256" key="7">
    <source>
        <dbReference type="RuleBase" id="RU365066"/>
    </source>
</evidence>
<keyword evidence="4" id="KW-0732">Signal</keyword>
<evidence type="ECO:0000313" key="9">
    <source>
        <dbReference type="Proteomes" id="UP001255856"/>
    </source>
</evidence>
<dbReference type="GO" id="GO:0016788">
    <property type="term" value="F:hydrolase activity, acting on ester bonds"/>
    <property type="evidence" value="ECO:0007669"/>
    <property type="project" value="TreeGrafter"/>
</dbReference>
<keyword evidence="7" id="KW-0333">Golgi apparatus</keyword>
<evidence type="ECO:0000256" key="5">
    <source>
        <dbReference type="ARBA" id="ARBA00022989"/>
    </source>
</evidence>
<organism evidence="8 9">
    <name type="scientific">Prototheca wickerhamii</name>
    <dbReference type="NCBI Taxonomy" id="3111"/>
    <lineage>
        <taxon>Eukaryota</taxon>
        <taxon>Viridiplantae</taxon>
        <taxon>Chlorophyta</taxon>
        <taxon>core chlorophytes</taxon>
        <taxon>Trebouxiophyceae</taxon>
        <taxon>Chlorellales</taxon>
        <taxon>Chlorellaceae</taxon>
        <taxon>Prototheca</taxon>
    </lineage>
</organism>
<dbReference type="GO" id="GO:0005789">
    <property type="term" value="C:endoplasmic reticulum membrane"/>
    <property type="evidence" value="ECO:0007669"/>
    <property type="project" value="TreeGrafter"/>
</dbReference>
<dbReference type="GO" id="GO:0000139">
    <property type="term" value="C:Golgi membrane"/>
    <property type="evidence" value="ECO:0007669"/>
    <property type="project" value="UniProtKB-SubCell"/>
</dbReference>
<dbReference type="EMBL" id="JASFZW010000001">
    <property type="protein sequence ID" value="KAK2080612.1"/>
    <property type="molecule type" value="Genomic_DNA"/>
</dbReference>
<feature type="transmembrane region" description="Helical" evidence="7">
    <location>
        <begin position="448"/>
        <end position="473"/>
    </location>
</feature>
<dbReference type="GO" id="GO:0006506">
    <property type="term" value="P:GPI anchor biosynthetic process"/>
    <property type="evidence" value="ECO:0007669"/>
    <property type="project" value="UniProtKB-KW"/>
</dbReference>
<feature type="transmembrane region" description="Helical" evidence="7">
    <location>
        <begin position="390"/>
        <end position="407"/>
    </location>
</feature>
<evidence type="ECO:0000256" key="1">
    <source>
        <dbReference type="ARBA" id="ARBA00004127"/>
    </source>
</evidence>
<gene>
    <name evidence="8" type="ORF">QBZ16_000466</name>
</gene>
<feature type="transmembrane region" description="Helical" evidence="7">
    <location>
        <begin position="413"/>
        <end position="436"/>
    </location>
</feature>
<keyword evidence="9" id="KW-1185">Reference proteome</keyword>
<dbReference type="Pfam" id="PF04080">
    <property type="entry name" value="Per1"/>
    <property type="match status" value="1"/>
</dbReference>
<comment type="caution">
    <text evidence="8">The sequence shown here is derived from an EMBL/GenBank/DDBJ whole genome shotgun (WGS) entry which is preliminary data.</text>
</comment>
<evidence type="ECO:0000256" key="4">
    <source>
        <dbReference type="ARBA" id="ARBA00022729"/>
    </source>
</evidence>